<dbReference type="RefSeq" id="WP_002639346.1">
    <property type="nucleotide sequence ID" value="NZ_CP012109.1"/>
</dbReference>
<feature type="region of interest" description="Disordered" evidence="1">
    <location>
        <begin position="150"/>
        <end position="176"/>
    </location>
</feature>
<proteinExistence type="predicted"/>
<dbReference type="InterPro" id="IPR042095">
    <property type="entry name" value="SUMF_sf"/>
</dbReference>
<dbReference type="OrthoDB" id="9806479at2"/>
<dbReference type="InterPro" id="IPR016187">
    <property type="entry name" value="CTDL_fold"/>
</dbReference>
<dbReference type="InterPro" id="IPR005532">
    <property type="entry name" value="SUMF_dom"/>
</dbReference>
<sequence length="348" mass="38479">MIAAALSRARLQRASGDLEGAAATLDAVAFQARVEVVPLLRDVLNQLAVVEQGLRFRYIPAGTFIMGSHEGEPDERPEHAVALPGFWMSEVPLSWSDFTRLLGWPDPSELPTADQVEGLEAPLKYAFDSRVRLQYCEDATVQARQDWHAHDPNAWRPRDGQRKSSQEMFGAPERTSAGPYRYSTKPMVAVDHALAEGFARRISTPSITYRLPTEAEWERAARGCFQRARYPWGDAPPDSRHADFDRFGDFSLRPSRGFPPNDYGLFSMAGGVSEWCQDAYDAQAYATPGHGTGPATVLSQAPEQLAHVLRGGAWADCAEALRVSFRSASDSGQSPTIGFRLVRMPARR</sequence>
<dbReference type="PANTHER" id="PTHR23150">
    <property type="entry name" value="SULFATASE MODIFYING FACTOR 1, 2"/>
    <property type="match status" value="1"/>
</dbReference>
<name>A0A0H4XEL5_9BACT</name>
<dbReference type="Proteomes" id="UP000009026">
    <property type="component" value="Chromosome"/>
</dbReference>
<organism evidence="3 4">
    <name type="scientific">Pseudomyxococcus hansupus</name>
    <dbReference type="NCBI Taxonomy" id="1297742"/>
    <lineage>
        <taxon>Bacteria</taxon>
        <taxon>Pseudomonadati</taxon>
        <taxon>Myxococcota</taxon>
        <taxon>Myxococcia</taxon>
        <taxon>Myxococcales</taxon>
        <taxon>Cystobacterineae</taxon>
        <taxon>Myxococcaceae</taxon>
        <taxon>Pseudomyxococcus</taxon>
    </lineage>
</organism>
<dbReference type="GO" id="GO:0120147">
    <property type="term" value="F:formylglycine-generating oxidase activity"/>
    <property type="evidence" value="ECO:0007669"/>
    <property type="project" value="TreeGrafter"/>
</dbReference>
<accession>A0A0H4XEL5</accession>
<dbReference type="eggNOG" id="COG1262">
    <property type="taxonomic scope" value="Bacteria"/>
</dbReference>
<keyword evidence="4" id="KW-1185">Reference proteome</keyword>
<dbReference type="PANTHER" id="PTHR23150:SF19">
    <property type="entry name" value="FORMYLGLYCINE-GENERATING ENZYME"/>
    <property type="match status" value="1"/>
</dbReference>
<dbReference type="EMBL" id="CP012109">
    <property type="protein sequence ID" value="AKQ66557.1"/>
    <property type="molecule type" value="Genomic_DNA"/>
</dbReference>
<reference evidence="3 4" key="1">
    <citation type="journal article" date="2016" name="PLoS ONE">
        <title>Complete Genome Sequence and Comparative Genomics of a Novel Myxobacterium Myxococcus hansupus.</title>
        <authorList>
            <person name="Sharma G."/>
            <person name="Narwani T."/>
            <person name="Subramanian S."/>
        </authorList>
    </citation>
    <scope>NUCLEOTIDE SEQUENCE [LARGE SCALE GENOMIC DNA]</scope>
    <source>
        <strain evidence="4">mixupus</strain>
    </source>
</reference>
<feature type="domain" description="Sulfatase-modifying factor enzyme-like" evidence="2">
    <location>
        <begin position="59"/>
        <end position="343"/>
    </location>
</feature>
<gene>
    <name evidence="3" type="ORF">A176_003469</name>
</gene>
<dbReference type="SUPFAM" id="SSF56436">
    <property type="entry name" value="C-type lectin-like"/>
    <property type="match status" value="1"/>
</dbReference>
<evidence type="ECO:0000259" key="2">
    <source>
        <dbReference type="Pfam" id="PF03781"/>
    </source>
</evidence>
<dbReference type="Pfam" id="PF03781">
    <property type="entry name" value="FGE-sulfatase"/>
    <property type="match status" value="1"/>
</dbReference>
<dbReference type="KEGG" id="mym:A176_003469"/>
<evidence type="ECO:0000256" key="1">
    <source>
        <dbReference type="SAM" id="MobiDB-lite"/>
    </source>
</evidence>
<evidence type="ECO:0000313" key="4">
    <source>
        <dbReference type="Proteomes" id="UP000009026"/>
    </source>
</evidence>
<dbReference type="AlphaFoldDB" id="A0A0H4XEL5"/>
<dbReference type="PATRIC" id="fig|1297742.4.peg.3500"/>
<dbReference type="STRING" id="1297742.A176_003469"/>
<dbReference type="Gene3D" id="3.90.1580.10">
    <property type="entry name" value="paralog of FGE (formylglycine-generating enzyme)"/>
    <property type="match status" value="1"/>
</dbReference>
<dbReference type="InterPro" id="IPR051043">
    <property type="entry name" value="Sulfatase_Mod_Factor_Kinase"/>
</dbReference>
<feature type="compositionally biased region" description="Basic and acidic residues" evidence="1">
    <location>
        <begin position="150"/>
        <end position="165"/>
    </location>
</feature>
<evidence type="ECO:0000313" key="3">
    <source>
        <dbReference type="EMBL" id="AKQ66557.1"/>
    </source>
</evidence>
<protein>
    <submittedName>
        <fullName evidence="3">Sulfatase modifying factor 1 (C-alpha-formyglycine-generating enzyme 1)</fullName>
    </submittedName>
</protein>